<dbReference type="AlphaFoldDB" id="A0A8B8N6J0"/>
<feature type="transmembrane region" description="Helical" evidence="10">
    <location>
        <begin position="161"/>
        <end position="183"/>
    </location>
</feature>
<evidence type="ECO:0000313" key="14">
    <source>
        <dbReference type="RefSeq" id="XP_030518048.1"/>
    </source>
</evidence>
<reference evidence="14" key="1">
    <citation type="submission" date="2025-08" db="UniProtKB">
        <authorList>
            <consortium name="RefSeq"/>
        </authorList>
    </citation>
    <scope>IDENTIFICATION</scope>
    <source>
        <tissue evidence="14">Leaf</tissue>
    </source>
</reference>
<evidence type="ECO:0000259" key="11">
    <source>
        <dbReference type="Pfam" id="PF00999"/>
    </source>
</evidence>
<comment type="similarity">
    <text evidence="9">Belongs to the monovalent cation:proton antiporter 2 (CPA2) transporter (TC 2.A.37) family. CHX (TC 2.A.37.4) subfamily.</text>
</comment>
<feature type="transmembrane region" description="Helical" evidence="10">
    <location>
        <begin position="130"/>
        <end position="149"/>
    </location>
</feature>
<dbReference type="Gene3D" id="1.20.1530.20">
    <property type="match status" value="1"/>
</dbReference>
<name>A0A8B8N6J0_9MYRT</name>
<evidence type="ECO:0000256" key="3">
    <source>
        <dbReference type="ARBA" id="ARBA00022538"/>
    </source>
</evidence>
<dbReference type="GeneID" id="115731521"/>
<dbReference type="RefSeq" id="XP_030518048.1">
    <property type="nucleotide sequence ID" value="XM_030662188.2"/>
</dbReference>
<accession>A0A8B8N6J0</accession>
<keyword evidence="8 10" id="KW-0472">Membrane</keyword>
<evidence type="ECO:0000256" key="5">
    <source>
        <dbReference type="ARBA" id="ARBA00022958"/>
    </source>
</evidence>
<evidence type="ECO:0000256" key="6">
    <source>
        <dbReference type="ARBA" id="ARBA00022989"/>
    </source>
</evidence>
<feature type="transmembrane region" description="Helical" evidence="10">
    <location>
        <begin position="41"/>
        <end position="59"/>
    </location>
</feature>
<dbReference type="InterPro" id="IPR038770">
    <property type="entry name" value="Na+/solute_symporter_sf"/>
</dbReference>
<feature type="transmembrane region" description="Helical" evidence="10">
    <location>
        <begin position="195"/>
        <end position="218"/>
    </location>
</feature>
<protein>
    <submittedName>
        <fullName evidence="14">Cation/H(+) antiporter 15-like</fullName>
    </submittedName>
</protein>
<keyword evidence="5" id="KW-0630">Potassium</keyword>
<dbReference type="GO" id="GO:0012505">
    <property type="term" value="C:endomembrane system"/>
    <property type="evidence" value="ECO:0007669"/>
    <property type="project" value="TreeGrafter"/>
</dbReference>
<dbReference type="GO" id="GO:0015297">
    <property type="term" value="F:antiporter activity"/>
    <property type="evidence" value="ECO:0007669"/>
    <property type="project" value="InterPro"/>
</dbReference>
<dbReference type="GO" id="GO:0016020">
    <property type="term" value="C:membrane"/>
    <property type="evidence" value="ECO:0007669"/>
    <property type="project" value="UniProtKB-SubCell"/>
</dbReference>
<evidence type="ECO:0000256" key="1">
    <source>
        <dbReference type="ARBA" id="ARBA00004141"/>
    </source>
</evidence>
<evidence type="ECO:0000259" key="12">
    <source>
        <dbReference type="Pfam" id="PF23259"/>
    </source>
</evidence>
<evidence type="ECO:0000256" key="9">
    <source>
        <dbReference type="ARBA" id="ARBA00038341"/>
    </source>
</evidence>
<evidence type="ECO:0000256" key="4">
    <source>
        <dbReference type="ARBA" id="ARBA00022692"/>
    </source>
</evidence>
<dbReference type="GO" id="GO:0006813">
    <property type="term" value="P:potassium ion transport"/>
    <property type="evidence" value="ECO:0007669"/>
    <property type="project" value="UniProtKB-KW"/>
</dbReference>
<feature type="domain" description="Cation/H(+) antiporter C-terminal" evidence="12">
    <location>
        <begin position="615"/>
        <end position="760"/>
    </location>
</feature>
<dbReference type="PANTHER" id="PTHR32468">
    <property type="entry name" value="CATION/H + ANTIPORTER"/>
    <property type="match status" value="1"/>
</dbReference>
<dbReference type="PANTHER" id="PTHR32468:SF108">
    <property type="entry name" value="CATION_H(+) ANTIPORTER 15-LIKE"/>
    <property type="match status" value="1"/>
</dbReference>
<gene>
    <name evidence="14" type="primary">LOC115731521</name>
</gene>
<evidence type="ECO:0000256" key="10">
    <source>
        <dbReference type="SAM" id="Phobius"/>
    </source>
</evidence>
<feature type="transmembrane region" description="Helical" evidence="10">
    <location>
        <begin position="66"/>
        <end position="85"/>
    </location>
</feature>
<dbReference type="InterPro" id="IPR006153">
    <property type="entry name" value="Cation/H_exchanger_TM"/>
</dbReference>
<keyword evidence="7" id="KW-0406">Ion transport</keyword>
<dbReference type="KEGG" id="rarg:115731521"/>
<keyword evidence="6 10" id="KW-1133">Transmembrane helix</keyword>
<dbReference type="InterPro" id="IPR050794">
    <property type="entry name" value="CPA2_transporter"/>
</dbReference>
<dbReference type="GO" id="GO:1902600">
    <property type="term" value="P:proton transmembrane transport"/>
    <property type="evidence" value="ECO:0007669"/>
    <property type="project" value="InterPro"/>
</dbReference>
<feature type="transmembrane region" description="Helical" evidence="10">
    <location>
        <begin position="400"/>
        <end position="423"/>
    </location>
</feature>
<feature type="transmembrane region" description="Helical" evidence="10">
    <location>
        <begin position="341"/>
        <end position="361"/>
    </location>
</feature>
<feature type="domain" description="Cation/H+ exchanger transmembrane" evidence="11">
    <location>
        <begin position="52"/>
        <end position="418"/>
    </location>
</feature>
<proteinExistence type="inferred from homology"/>
<sequence>MSSLGKIRHHLIGPVICANVTGQYAFIGSVDDPFRRNYPVFMRQFICITFAYLTIRLILRPLRQPRFVCSILAGIAVNAIIRGDYKYFVTIPKEELMLARTVGALGTTYLLFLTSVKADITAIHRTMRSASIIGSSSVLMPFVMTALVAHKLTLPGMKTPAAQPMFIIGLSLTRFPNVVHAFNELNMTTSDLGQLAVSCSVVSEAIVWLFMFLGAYVIKPSFLLYTVLTSAAFLLLIFGIVRPVIMLIIEKVPERKPVSEIYISSILVVALVMAALTDMIGSINFGVMMLGLVIPNGPPLGATLSEKIELVTLEILMPMFYVVIGFNIDVSLVDWKVSREILLIVLMNTLLKIVGALVAALCCKLRLQHSVLLGLMLGIKGPYDVYLLNRWLVQDIDRKAYTVTVLSQVAITAVLTPLIDVFYNPHRRLSESVRKSRRSMQTHPSNVELRILCCIHSEDDVPGIISLLEASNPTGASPICAYAVHLNELVGRATPFIVPYNRQMRRTPSKISFHIMRALDNYSTNSNHLVKVKPYMAIAAYKTMHEYICRLAQDELVPLIVLPFHGSQEMSNATKAVALRNLAEKIQAYAPCTIGTLVDTGMHHRTNKSTTFSCRVGVIFVGGSDDREALALAFRMVGRPNVRVTVVHIIVQDVGKDIDEIMQEKIDNGLIEVFRAKADADPCSTYRQVVVEDSEQAMGEIQGLKNKFSLVLVGQKRGTGTVFPEETMLNWSDNPELGVIGDLVASSDFRGETTSVLVMHHHGDPKVPFRDPSMERERDYLLRRSVC</sequence>
<feature type="transmembrane region" description="Helical" evidence="10">
    <location>
        <begin position="367"/>
        <end position="388"/>
    </location>
</feature>
<keyword evidence="4 10" id="KW-0812">Transmembrane</keyword>
<organism evidence="13 14">
    <name type="scientific">Rhodamnia argentea</name>
    <dbReference type="NCBI Taxonomy" id="178133"/>
    <lineage>
        <taxon>Eukaryota</taxon>
        <taxon>Viridiplantae</taxon>
        <taxon>Streptophyta</taxon>
        <taxon>Embryophyta</taxon>
        <taxon>Tracheophyta</taxon>
        <taxon>Spermatophyta</taxon>
        <taxon>Magnoliopsida</taxon>
        <taxon>eudicotyledons</taxon>
        <taxon>Gunneridae</taxon>
        <taxon>Pentapetalae</taxon>
        <taxon>rosids</taxon>
        <taxon>malvids</taxon>
        <taxon>Myrtales</taxon>
        <taxon>Myrtaceae</taxon>
        <taxon>Myrtoideae</taxon>
        <taxon>Myrteae</taxon>
        <taxon>Australasian group</taxon>
        <taxon>Rhodamnia</taxon>
    </lineage>
</organism>
<keyword evidence="13" id="KW-1185">Reference proteome</keyword>
<evidence type="ECO:0000256" key="7">
    <source>
        <dbReference type="ARBA" id="ARBA00023065"/>
    </source>
</evidence>
<comment type="subcellular location">
    <subcellularLocation>
        <location evidence="1">Membrane</location>
        <topology evidence="1">Multi-pass membrane protein</topology>
    </subcellularLocation>
</comment>
<dbReference type="GO" id="GO:0006885">
    <property type="term" value="P:regulation of pH"/>
    <property type="evidence" value="ECO:0007669"/>
    <property type="project" value="TreeGrafter"/>
</dbReference>
<dbReference type="OrthoDB" id="1612738at2759"/>
<feature type="transmembrane region" description="Helical" evidence="10">
    <location>
        <begin position="224"/>
        <end position="249"/>
    </location>
</feature>
<dbReference type="InterPro" id="IPR057290">
    <property type="entry name" value="CHX17_C"/>
</dbReference>
<feature type="transmembrane region" description="Helical" evidence="10">
    <location>
        <begin position="261"/>
        <end position="290"/>
    </location>
</feature>
<feature type="transmembrane region" description="Helical" evidence="10">
    <location>
        <begin position="310"/>
        <end position="329"/>
    </location>
</feature>
<feature type="transmembrane region" description="Helical" evidence="10">
    <location>
        <begin position="97"/>
        <end position="118"/>
    </location>
</feature>
<dbReference type="Proteomes" id="UP000827889">
    <property type="component" value="Chromosome 5"/>
</dbReference>
<dbReference type="Pfam" id="PF00999">
    <property type="entry name" value="Na_H_Exchanger"/>
    <property type="match status" value="1"/>
</dbReference>
<dbReference type="Pfam" id="PF23259">
    <property type="entry name" value="CHX17_C"/>
    <property type="match status" value="1"/>
</dbReference>
<evidence type="ECO:0000313" key="13">
    <source>
        <dbReference type="Proteomes" id="UP000827889"/>
    </source>
</evidence>
<keyword evidence="3" id="KW-0633">Potassium transport</keyword>
<keyword evidence="2" id="KW-0813">Transport</keyword>
<evidence type="ECO:0000256" key="8">
    <source>
        <dbReference type="ARBA" id="ARBA00023136"/>
    </source>
</evidence>
<evidence type="ECO:0000256" key="2">
    <source>
        <dbReference type="ARBA" id="ARBA00022448"/>
    </source>
</evidence>